<dbReference type="KEGG" id="acy:Anacy_3970"/>
<dbReference type="AlphaFoldDB" id="K9ZJG4"/>
<gene>
    <name evidence="1" type="ordered locus">Anacy_3970</name>
</gene>
<accession>K9ZJG4</accession>
<proteinExistence type="predicted"/>
<dbReference type="Proteomes" id="UP000010474">
    <property type="component" value="Chromosome"/>
</dbReference>
<dbReference type="HOGENOM" id="CLU_3131616_0_0_3"/>
<sequence length="49" mass="5960">MLLRLQLFQFIPLSIKMGFDYLQPKKLLKVLIYTFLDYYIILFTKITKS</sequence>
<dbReference type="STRING" id="272123.Anacy_3970"/>
<dbReference type="EMBL" id="CP003659">
    <property type="protein sequence ID" value="AFZ59341.1"/>
    <property type="molecule type" value="Genomic_DNA"/>
</dbReference>
<organism evidence="1 2">
    <name type="scientific">Anabaena cylindrica (strain ATCC 27899 / PCC 7122)</name>
    <dbReference type="NCBI Taxonomy" id="272123"/>
    <lineage>
        <taxon>Bacteria</taxon>
        <taxon>Bacillati</taxon>
        <taxon>Cyanobacteriota</taxon>
        <taxon>Cyanophyceae</taxon>
        <taxon>Nostocales</taxon>
        <taxon>Nostocaceae</taxon>
        <taxon>Anabaena</taxon>
    </lineage>
</organism>
<evidence type="ECO:0000313" key="1">
    <source>
        <dbReference type="EMBL" id="AFZ59341.1"/>
    </source>
</evidence>
<name>K9ZJG4_ANACC</name>
<reference evidence="2" key="1">
    <citation type="journal article" date="2013" name="Proc. Natl. Acad. Sci. U.S.A.">
        <title>Improving the coverage of the cyanobacterial phylum using diversity-driven genome sequencing.</title>
        <authorList>
            <person name="Shih P.M."/>
            <person name="Wu D."/>
            <person name="Latifi A."/>
            <person name="Axen S.D."/>
            <person name="Fewer D.P."/>
            <person name="Talla E."/>
            <person name="Calteau A."/>
            <person name="Cai F."/>
            <person name="Tandeau de Marsac N."/>
            <person name="Rippka R."/>
            <person name="Herdman M."/>
            <person name="Sivonen K."/>
            <person name="Coursin T."/>
            <person name="Laurent T."/>
            <person name="Goodwin L."/>
            <person name="Nolan M."/>
            <person name="Davenport K.W."/>
            <person name="Han C.S."/>
            <person name="Rubin E.M."/>
            <person name="Eisen J.A."/>
            <person name="Woyke T."/>
            <person name="Gugger M."/>
            <person name="Kerfeld C.A."/>
        </authorList>
    </citation>
    <scope>NUCLEOTIDE SEQUENCE [LARGE SCALE GENOMIC DNA]</scope>
    <source>
        <strain evidence="2">ATCC 27899 / PCC 7122</strain>
    </source>
</reference>
<dbReference type="PATRIC" id="fig|272123.3.peg.4312"/>
<protein>
    <submittedName>
        <fullName evidence="1">Uncharacterized protein</fullName>
    </submittedName>
</protein>
<evidence type="ECO:0000313" key="2">
    <source>
        <dbReference type="Proteomes" id="UP000010474"/>
    </source>
</evidence>
<keyword evidence="2" id="KW-1185">Reference proteome</keyword>